<accession>W9YY20</accession>
<dbReference type="PANTHER" id="PTHR46206">
    <property type="entry name" value="CYTOCHROME P450"/>
    <property type="match status" value="1"/>
</dbReference>
<keyword evidence="9" id="KW-0812">Transmembrane</keyword>
<dbReference type="CDD" id="cd11041">
    <property type="entry name" value="CYP503A1-like"/>
    <property type="match status" value="1"/>
</dbReference>
<dbReference type="PANTHER" id="PTHR46206:SF2">
    <property type="entry name" value="CYTOCHROME P450 MONOOXYGENASE AUSG-RELATED"/>
    <property type="match status" value="1"/>
</dbReference>
<keyword evidence="7 8" id="KW-0503">Monooxygenase</keyword>
<name>W9YY20_9EURO</name>
<evidence type="ECO:0000256" key="1">
    <source>
        <dbReference type="ARBA" id="ARBA00001971"/>
    </source>
</evidence>
<dbReference type="GO" id="GO:0005506">
    <property type="term" value="F:iron ion binding"/>
    <property type="evidence" value="ECO:0007669"/>
    <property type="project" value="InterPro"/>
</dbReference>
<comment type="caution">
    <text evidence="10">The sequence shown here is derived from an EMBL/GenBank/DDBJ whole genome shotgun (WGS) entry which is preliminary data.</text>
</comment>
<dbReference type="GO" id="GO:0020037">
    <property type="term" value="F:heme binding"/>
    <property type="evidence" value="ECO:0007669"/>
    <property type="project" value="InterPro"/>
</dbReference>
<comment type="similarity">
    <text evidence="2 8">Belongs to the cytochrome P450 family.</text>
</comment>
<dbReference type="STRING" id="1182542.W9YY20"/>
<dbReference type="Proteomes" id="UP000019478">
    <property type="component" value="Unassembled WGS sequence"/>
</dbReference>
<dbReference type="HOGENOM" id="CLU_022195_0_3_1"/>
<proteinExistence type="inferred from homology"/>
<dbReference type="GeneID" id="19168278"/>
<dbReference type="Gene3D" id="1.10.630.10">
    <property type="entry name" value="Cytochrome P450"/>
    <property type="match status" value="1"/>
</dbReference>
<dbReference type="InterPro" id="IPR017972">
    <property type="entry name" value="Cyt_P450_CS"/>
</dbReference>
<protein>
    <recommendedName>
        <fullName evidence="12">Cytochrome P450 oxidoreductase</fullName>
    </recommendedName>
</protein>
<evidence type="ECO:0000256" key="2">
    <source>
        <dbReference type="ARBA" id="ARBA00010617"/>
    </source>
</evidence>
<reference evidence="10 11" key="1">
    <citation type="submission" date="2013-03" db="EMBL/GenBank/DDBJ databases">
        <title>The Genome Sequence of Capronia epimyces CBS 606.96.</title>
        <authorList>
            <consortium name="The Broad Institute Genomics Platform"/>
            <person name="Cuomo C."/>
            <person name="de Hoog S."/>
            <person name="Gorbushina A."/>
            <person name="Walker B."/>
            <person name="Young S.K."/>
            <person name="Zeng Q."/>
            <person name="Gargeya S."/>
            <person name="Fitzgerald M."/>
            <person name="Haas B."/>
            <person name="Abouelleil A."/>
            <person name="Allen A.W."/>
            <person name="Alvarado L."/>
            <person name="Arachchi H.M."/>
            <person name="Berlin A.M."/>
            <person name="Chapman S.B."/>
            <person name="Gainer-Dewar J."/>
            <person name="Goldberg J."/>
            <person name="Griggs A."/>
            <person name="Gujja S."/>
            <person name="Hansen M."/>
            <person name="Howarth C."/>
            <person name="Imamovic A."/>
            <person name="Ireland A."/>
            <person name="Larimer J."/>
            <person name="McCowan C."/>
            <person name="Murphy C."/>
            <person name="Pearson M."/>
            <person name="Poon T.W."/>
            <person name="Priest M."/>
            <person name="Roberts A."/>
            <person name="Saif S."/>
            <person name="Shea T."/>
            <person name="Sisk P."/>
            <person name="Sykes S."/>
            <person name="Wortman J."/>
            <person name="Nusbaum C."/>
            <person name="Birren B."/>
        </authorList>
    </citation>
    <scope>NUCLEOTIDE SEQUENCE [LARGE SCALE GENOMIC DNA]</scope>
    <source>
        <strain evidence="10 11">CBS 606.96</strain>
    </source>
</reference>
<evidence type="ECO:0000256" key="4">
    <source>
        <dbReference type="ARBA" id="ARBA00022723"/>
    </source>
</evidence>
<gene>
    <name evidence="10" type="ORF">A1O3_04158</name>
</gene>
<organism evidence="10 11">
    <name type="scientific">Capronia epimyces CBS 606.96</name>
    <dbReference type="NCBI Taxonomy" id="1182542"/>
    <lineage>
        <taxon>Eukaryota</taxon>
        <taxon>Fungi</taxon>
        <taxon>Dikarya</taxon>
        <taxon>Ascomycota</taxon>
        <taxon>Pezizomycotina</taxon>
        <taxon>Eurotiomycetes</taxon>
        <taxon>Chaetothyriomycetidae</taxon>
        <taxon>Chaetothyriales</taxon>
        <taxon>Herpotrichiellaceae</taxon>
        <taxon>Capronia</taxon>
    </lineage>
</organism>
<keyword evidence="6 8" id="KW-0408">Iron</keyword>
<dbReference type="GO" id="GO:0004497">
    <property type="term" value="F:monooxygenase activity"/>
    <property type="evidence" value="ECO:0007669"/>
    <property type="project" value="UniProtKB-KW"/>
</dbReference>
<evidence type="ECO:0000256" key="5">
    <source>
        <dbReference type="ARBA" id="ARBA00023002"/>
    </source>
</evidence>
<dbReference type="InterPro" id="IPR036396">
    <property type="entry name" value="Cyt_P450_sf"/>
</dbReference>
<dbReference type="AlphaFoldDB" id="W9YY20"/>
<dbReference type="RefSeq" id="XP_007732478.1">
    <property type="nucleotide sequence ID" value="XM_007734288.1"/>
</dbReference>
<dbReference type="SUPFAM" id="SSF48264">
    <property type="entry name" value="Cytochrome P450"/>
    <property type="match status" value="1"/>
</dbReference>
<keyword evidence="5 8" id="KW-0560">Oxidoreductase</keyword>
<dbReference type="GO" id="GO:0016705">
    <property type="term" value="F:oxidoreductase activity, acting on paired donors, with incorporation or reduction of molecular oxygen"/>
    <property type="evidence" value="ECO:0007669"/>
    <property type="project" value="InterPro"/>
</dbReference>
<dbReference type="EMBL" id="AMGY01000003">
    <property type="protein sequence ID" value="EXJ87199.1"/>
    <property type="molecule type" value="Genomic_DNA"/>
</dbReference>
<evidence type="ECO:0008006" key="12">
    <source>
        <dbReference type="Google" id="ProtNLM"/>
    </source>
</evidence>
<dbReference type="eggNOG" id="KOG0158">
    <property type="taxonomic scope" value="Eukaryota"/>
</dbReference>
<dbReference type="InterPro" id="IPR001128">
    <property type="entry name" value="Cyt_P450"/>
</dbReference>
<evidence type="ECO:0000313" key="11">
    <source>
        <dbReference type="Proteomes" id="UP000019478"/>
    </source>
</evidence>
<dbReference type="Pfam" id="PF00067">
    <property type="entry name" value="p450"/>
    <property type="match status" value="1"/>
</dbReference>
<evidence type="ECO:0000256" key="7">
    <source>
        <dbReference type="ARBA" id="ARBA00023033"/>
    </source>
</evidence>
<sequence length="522" mass="59153">MAVKTLVPELGGLLGKRDDVFPPLPAFVLATTVSLVFLYAILAYNSSSAYPGFPFVGKDEKTKSTWQLKMLWVKQAKKLIYETLGKADKPFQLMASTGPLIILPAHFMDEVRNDDRMTFSAALKKDFFTTYPGFEGFRPAVDNHVFTKSVRIGLTQAIGQVTEILSQEMAGMLRGMWPEKDEWTSTAFNQDALSIITRLSSRIFLPEPLCHNPEWLDIAVNYTVDFFTAAFVLRMYPTFLRPFVHWFLPQTRKIRKEVAAATRIVEPELERRRKEKAAAIAAGKQPPKYVDALAWMEAAAEDGYTTYNYVWGQLNYSLGAIHTTSMTFVYVVYDLIEHSEYIPLLREEIAAVWKPGDVLTKNVLYNLKLMDSFMKESQRLSPVTLMPMNRVAQETVTLSDGTVIPKGAGLGIPITAMTDEKFHKDPLTFDGHRFYNLRQEPGNETKYQFVTTSNEHIAFGHGKHACPGRFFASNEIKIALVQMLSTYDFRFPPGKGRPVPLENGVSMVPDPKGLIQYRRRQK</sequence>
<dbReference type="OrthoDB" id="1844152at2759"/>
<evidence type="ECO:0000256" key="9">
    <source>
        <dbReference type="SAM" id="Phobius"/>
    </source>
</evidence>
<evidence type="ECO:0000256" key="8">
    <source>
        <dbReference type="RuleBase" id="RU000461"/>
    </source>
</evidence>
<keyword evidence="3 8" id="KW-0349">Heme</keyword>
<dbReference type="PRINTS" id="PR00385">
    <property type="entry name" value="P450"/>
</dbReference>
<evidence type="ECO:0000313" key="10">
    <source>
        <dbReference type="EMBL" id="EXJ87199.1"/>
    </source>
</evidence>
<evidence type="ECO:0000256" key="3">
    <source>
        <dbReference type="ARBA" id="ARBA00022617"/>
    </source>
</evidence>
<keyword evidence="9" id="KW-0472">Membrane</keyword>
<comment type="cofactor">
    <cofactor evidence="1">
        <name>heme</name>
        <dbReference type="ChEBI" id="CHEBI:30413"/>
    </cofactor>
</comment>
<evidence type="ECO:0000256" key="6">
    <source>
        <dbReference type="ARBA" id="ARBA00023004"/>
    </source>
</evidence>
<dbReference type="PROSITE" id="PS00086">
    <property type="entry name" value="CYTOCHROME_P450"/>
    <property type="match status" value="1"/>
</dbReference>
<keyword evidence="9" id="KW-1133">Transmembrane helix</keyword>
<keyword evidence="4 8" id="KW-0479">Metal-binding</keyword>
<feature type="transmembrane region" description="Helical" evidence="9">
    <location>
        <begin position="20"/>
        <end position="42"/>
    </location>
</feature>
<keyword evidence="11" id="KW-1185">Reference proteome</keyword>